<sequence>MSLLKYLYSPATHKNEICGSALFGRFQLNGTKFSPAATVVATAEPRLLTFGQRIMVYSVESFHSLTGYIKEVKKYWEHWLDILITPCPAFYSEEFCSGKFSLRIRCDWIVLPYELNIRHLCAVQSIMWFTSRLKSPPAPGHLITISLPPKLLGEEDTAVLKIYAIPEQKKTPGAENFFNECCRADPNEIIGYFKAHIYNKSSLVMVAQSFDVDDQPYDEGTSAKKAVDENEEGPEIIDTEEREDHALVQTKFVQALSQLQMGFGEAAPMEEPPHQNCQERCDRLQLSKWAHAPGEEQEPHPKGGSKGISNLTLAECSILVTAFNDTSKNRFHFKHVPELKADLMASRLPIIQGTAPDYDSPHVCGKQIFCNLKTDHLGLPKKVNIAATVVKKKSTGKPSCSIETISIPDSDDIEEIPKQPKVKARHSPPSIHDSDSIQEVAGP</sequence>
<evidence type="ECO:0000313" key="3">
    <source>
        <dbReference type="Proteomes" id="UP000053647"/>
    </source>
</evidence>
<dbReference type="HOGENOM" id="CLU_618339_0_0_1"/>
<dbReference type="OrthoDB" id="2678497at2759"/>
<feature type="region of interest" description="Disordered" evidence="1">
    <location>
        <begin position="397"/>
        <end position="443"/>
    </location>
</feature>
<evidence type="ECO:0000256" key="1">
    <source>
        <dbReference type="SAM" id="MobiDB-lite"/>
    </source>
</evidence>
<keyword evidence="3" id="KW-1185">Reference proteome</keyword>
<protein>
    <submittedName>
        <fullName evidence="2">Uncharacterized protein</fullName>
    </submittedName>
</protein>
<proteinExistence type="predicted"/>
<name>A0A0C9SPC6_PAXIN</name>
<organism evidence="2 3">
    <name type="scientific">Paxillus involutus ATCC 200175</name>
    <dbReference type="NCBI Taxonomy" id="664439"/>
    <lineage>
        <taxon>Eukaryota</taxon>
        <taxon>Fungi</taxon>
        <taxon>Dikarya</taxon>
        <taxon>Basidiomycota</taxon>
        <taxon>Agaricomycotina</taxon>
        <taxon>Agaricomycetes</taxon>
        <taxon>Agaricomycetidae</taxon>
        <taxon>Boletales</taxon>
        <taxon>Paxilineae</taxon>
        <taxon>Paxillaceae</taxon>
        <taxon>Paxillus</taxon>
    </lineage>
</organism>
<accession>A0A0C9SPC6</accession>
<reference evidence="3" key="2">
    <citation type="submission" date="2015-01" db="EMBL/GenBank/DDBJ databases">
        <title>Evolutionary Origins and Diversification of the Mycorrhizal Mutualists.</title>
        <authorList>
            <consortium name="DOE Joint Genome Institute"/>
            <consortium name="Mycorrhizal Genomics Consortium"/>
            <person name="Kohler A."/>
            <person name="Kuo A."/>
            <person name="Nagy L.G."/>
            <person name="Floudas D."/>
            <person name="Copeland A."/>
            <person name="Barry K.W."/>
            <person name="Cichocki N."/>
            <person name="Veneault-Fourrey C."/>
            <person name="LaButti K."/>
            <person name="Lindquist E.A."/>
            <person name="Lipzen A."/>
            <person name="Lundell T."/>
            <person name="Morin E."/>
            <person name="Murat C."/>
            <person name="Riley R."/>
            <person name="Ohm R."/>
            <person name="Sun H."/>
            <person name="Tunlid A."/>
            <person name="Henrissat B."/>
            <person name="Grigoriev I.V."/>
            <person name="Hibbett D.S."/>
            <person name="Martin F."/>
        </authorList>
    </citation>
    <scope>NUCLEOTIDE SEQUENCE [LARGE SCALE GENOMIC DNA]</scope>
    <source>
        <strain evidence="3">ATCC 200175</strain>
    </source>
</reference>
<reference evidence="2 3" key="1">
    <citation type="submission" date="2014-06" db="EMBL/GenBank/DDBJ databases">
        <authorList>
            <consortium name="DOE Joint Genome Institute"/>
            <person name="Kuo A."/>
            <person name="Kohler A."/>
            <person name="Nagy L.G."/>
            <person name="Floudas D."/>
            <person name="Copeland A."/>
            <person name="Barry K.W."/>
            <person name="Cichocki N."/>
            <person name="Veneault-Fourrey C."/>
            <person name="LaButti K."/>
            <person name="Lindquist E.A."/>
            <person name="Lipzen A."/>
            <person name="Lundell T."/>
            <person name="Morin E."/>
            <person name="Murat C."/>
            <person name="Sun H."/>
            <person name="Tunlid A."/>
            <person name="Henrissat B."/>
            <person name="Grigoriev I.V."/>
            <person name="Hibbett D.S."/>
            <person name="Martin F."/>
            <person name="Nordberg H.P."/>
            <person name="Cantor M.N."/>
            <person name="Hua S.X."/>
        </authorList>
    </citation>
    <scope>NUCLEOTIDE SEQUENCE [LARGE SCALE GENOMIC DNA]</scope>
    <source>
        <strain evidence="2 3">ATCC 200175</strain>
    </source>
</reference>
<dbReference type="AlphaFoldDB" id="A0A0C9SPC6"/>
<gene>
    <name evidence="2" type="ORF">PAXINDRAFT_18030</name>
</gene>
<dbReference type="EMBL" id="KN819543">
    <property type="protein sequence ID" value="KIJ08864.1"/>
    <property type="molecule type" value="Genomic_DNA"/>
</dbReference>
<dbReference type="Proteomes" id="UP000053647">
    <property type="component" value="Unassembled WGS sequence"/>
</dbReference>
<evidence type="ECO:0000313" key="2">
    <source>
        <dbReference type="EMBL" id="KIJ08864.1"/>
    </source>
</evidence>